<evidence type="ECO:0000256" key="4">
    <source>
        <dbReference type="ARBA" id="ARBA00022989"/>
    </source>
</evidence>
<dbReference type="AlphaFoldDB" id="A0A9P9IZ02"/>
<feature type="transmembrane region" description="Helical" evidence="7">
    <location>
        <begin position="280"/>
        <end position="297"/>
    </location>
</feature>
<accession>A0A9P9IZ02</accession>
<feature type="transmembrane region" description="Helical" evidence="7">
    <location>
        <begin position="206"/>
        <end position="228"/>
    </location>
</feature>
<dbReference type="Pfam" id="PF06609">
    <property type="entry name" value="TRI12"/>
    <property type="match status" value="1"/>
</dbReference>
<feature type="transmembrane region" description="Helical" evidence="7">
    <location>
        <begin position="249"/>
        <end position="268"/>
    </location>
</feature>
<dbReference type="OrthoDB" id="4161376at2759"/>
<dbReference type="InterPro" id="IPR036259">
    <property type="entry name" value="MFS_trans_sf"/>
</dbReference>
<feature type="transmembrane region" description="Helical" evidence="7">
    <location>
        <begin position="415"/>
        <end position="438"/>
    </location>
</feature>
<feature type="domain" description="Major facilitator superfamily (MFS) profile" evidence="8">
    <location>
        <begin position="52"/>
        <end position="562"/>
    </location>
</feature>
<dbReference type="InterPro" id="IPR010573">
    <property type="entry name" value="MFS_Str1/Tri12-like"/>
</dbReference>
<evidence type="ECO:0000256" key="5">
    <source>
        <dbReference type="ARBA" id="ARBA00023136"/>
    </source>
</evidence>
<dbReference type="PANTHER" id="PTHR23501">
    <property type="entry name" value="MAJOR FACILITATOR SUPERFAMILY"/>
    <property type="match status" value="1"/>
</dbReference>
<comment type="caution">
    <text evidence="9">The sequence shown here is derived from an EMBL/GenBank/DDBJ whole genome shotgun (WGS) entry which is preliminary data.</text>
</comment>
<evidence type="ECO:0000256" key="7">
    <source>
        <dbReference type="SAM" id="Phobius"/>
    </source>
</evidence>
<feature type="transmembrane region" description="Helical" evidence="7">
    <location>
        <begin position="117"/>
        <end position="135"/>
    </location>
</feature>
<evidence type="ECO:0000256" key="2">
    <source>
        <dbReference type="ARBA" id="ARBA00022448"/>
    </source>
</evidence>
<keyword evidence="2" id="KW-0813">Transport</keyword>
<keyword evidence="10" id="KW-1185">Reference proteome</keyword>
<feature type="transmembrane region" description="Helical" evidence="7">
    <location>
        <begin position="354"/>
        <end position="373"/>
    </location>
</feature>
<reference evidence="9" key="1">
    <citation type="journal article" date="2021" name="Nat. Commun.">
        <title>Genetic determinants of endophytism in the Arabidopsis root mycobiome.</title>
        <authorList>
            <person name="Mesny F."/>
            <person name="Miyauchi S."/>
            <person name="Thiergart T."/>
            <person name="Pickel B."/>
            <person name="Atanasova L."/>
            <person name="Karlsson M."/>
            <person name="Huettel B."/>
            <person name="Barry K.W."/>
            <person name="Haridas S."/>
            <person name="Chen C."/>
            <person name="Bauer D."/>
            <person name="Andreopoulos W."/>
            <person name="Pangilinan J."/>
            <person name="LaButti K."/>
            <person name="Riley R."/>
            <person name="Lipzen A."/>
            <person name="Clum A."/>
            <person name="Drula E."/>
            <person name="Henrissat B."/>
            <person name="Kohler A."/>
            <person name="Grigoriev I.V."/>
            <person name="Martin F.M."/>
            <person name="Hacquard S."/>
        </authorList>
    </citation>
    <scope>NUCLEOTIDE SEQUENCE</scope>
    <source>
        <strain evidence="9">MPI-CAGE-CH-0243</strain>
    </source>
</reference>
<feature type="transmembrane region" description="Helical" evidence="7">
    <location>
        <begin position="48"/>
        <end position="75"/>
    </location>
</feature>
<feature type="transmembrane region" description="Helical" evidence="7">
    <location>
        <begin position="317"/>
        <end position="334"/>
    </location>
</feature>
<evidence type="ECO:0000256" key="1">
    <source>
        <dbReference type="ARBA" id="ARBA00004141"/>
    </source>
</evidence>
<evidence type="ECO:0000256" key="3">
    <source>
        <dbReference type="ARBA" id="ARBA00022692"/>
    </source>
</evidence>
<dbReference type="PANTHER" id="PTHR23501:SF109">
    <property type="entry name" value="MAJOR FACILITATOR SUPERFAMILY (MFS) PROFILE DOMAIN-CONTAINING PROTEIN-RELATED"/>
    <property type="match status" value="1"/>
</dbReference>
<comment type="subcellular location">
    <subcellularLocation>
        <location evidence="1">Membrane</location>
        <topology evidence="1">Multi-pass membrane protein</topology>
    </subcellularLocation>
</comment>
<feature type="compositionally biased region" description="Basic and acidic residues" evidence="6">
    <location>
        <begin position="1"/>
        <end position="24"/>
    </location>
</feature>
<protein>
    <submittedName>
        <fullName evidence="9">Fungal trichothecene efflux pump</fullName>
    </submittedName>
</protein>
<evidence type="ECO:0000259" key="8">
    <source>
        <dbReference type="PROSITE" id="PS50850"/>
    </source>
</evidence>
<dbReference type="PROSITE" id="PS50850">
    <property type="entry name" value="MFS"/>
    <property type="match status" value="1"/>
</dbReference>
<dbReference type="PROSITE" id="PS00216">
    <property type="entry name" value="SUGAR_TRANSPORT_1"/>
    <property type="match status" value="1"/>
</dbReference>
<dbReference type="GO" id="GO:0022857">
    <property type="term" value="F:transmembrane transporter activity"/>
    <property type="evidence" value="ECO:0007669"/>
    <property type="project" value="InterPro"/>
</dbReference>
<dbReference type="EMBL" id="JAGMWT010000001">
    <property type="protein sequence ID" value="KAH7139052.1"/>
    <property type="molecule type" value="Genomic_DNA"/>
</dbReference>
<dbReference type="InterPro" id="IPR020846">
    <property type="entry name" value="MFS_dom"/>
</dbReference>
<gene>
    <name evidence="9" type="ORF">B0J11DRAFT_546607</name>
</gene>
<feature type="transmembrane region" description="Helical" evidence="7">
    <location>
        <begin position="87"/>
        <end position="105"/>
    </location>
</feature>
<evidence type="ECO:0000313" key="9">
    <source>
        <dbReference type="EMBL" id="KAH7139052.1"/>
    </source>
</evidence>
<feature type="transmembrane region" description="Helical" evidence="7">
    <location>
        <begin position="173"/>
        <end position="200"/>
    </location>
</feature>
<dbReference type="GO" id="GO:0005886">
    <property type="term" value="C:plasma membrane"/>
    <property type="evidence" value="ECO:0007669"/>
    <property type="project" value="TreeGrafter"/>
</dbReference>
<dbReference type="SUPFAM" id="SSF103473">
    <property type="entry name" value="MFS general substrate transporter"/>
    <property type="match status" value="1"/>
</dbReference>
<dbReference type="InterPro" id="IPR053791">
    <property type="entry name" value="MFS_Tri12-like"/>
</dbReference>
<keyword evidence="3 7" id="KW-0812">Transmembrane</keyword>
<name>A0A9P9IZ02_9PLEO</name>
<dbReference type="InterPro" id="IPR005829">
    <property type="entry name" value="Sugar_transporter_CS"/>
</dbReference>
<feature type="region of interest" description="Disordered" evidence="6">
    <location>
        <begin position="1"/>
        <end position="31"/>
    </location>
</feature>
<feature type="transmembrane region" description="Helical" evidence="7">
    <location>
        <begin position="141"/>
        <end position="161"/>
    </location>
</feature>
<dbReference type="Proteomes" id="UP000700596">
    <property type="component" value="Unassembled WGS sequence"/>
</dbReference>
<feature type="transmembrane region" description="Helical" evidence="7">
    <location>
        <begin position="385"/>
        <end position="403"/>
    </location>
</feature>
<keyword evidence="5 7" id="KW-0472">Membrane</keyword>
<proteinExistence type="predicted"/>
<sequence>MAENITEKQHVDQIEHVPSSRDDSTQIGERGFVTEDSELPKGYYYSPFFLGTTAAIGFNLMASTGGFALIAPVLGQISVALGPTNNIIWLSLVYTMGLAVGLTLVGRLSDIFGRRWFFIIGTAIGCLGAIVASTANNVNVLIGGQVLIGLSASTGYSYAFIIGELVPVKWRFVFNSIIFVFSFPTAGFGAAVSTAFILKTSAGWRWAYYLLIILNGITTLLYTCFYFPPTFHQKHGKDTIMQWLRDFDYGGLFLYTSGLVLFIVGLSSGGSLYPWSDPKVIAPLVIGFLCLVGLFVYETMMDLKEPLIPMHFFKNRGWVASMLSLSLAASVYYSQAIVWPQMTTNLYAEGRLMWAGWVSCLVGIGITFGEILGGGVAKKFGHWKIQCITVITLGTLFLGLTAICNPDTPKMAMAFIMLATTFIGWNEALVLPICTIAIRDQEEIGTAAGIAGSSRSAISTVASTVYSVVLSARVTTELTKQIPPALIAAGLPASSVADYMTAVAAGGLNLGEIEGITPEIVARGANAYRWAYSDAYKTIFLVSLAFGGLAIVASFFIPDIDSLMGGKVAATLKGREKETEHLKGGMV</sequence>
<evidence type="ECO:0000313" key="10">
    <source>
        <dbReference type="Proteomes" id="UP000700596"/>
    </source>
</evidence>
<dbReference type="CDD" id="cd06179">
    <property type="entry name" value="MFS_TRI12_like"/>
    <property type="match status" value="1"/>
</dbReference>
<organism evidence="9 10">
    <name type="scientific">Dendryphion nanum</name>
    <dbReference type="NCBI Taxonomy" id="256645"/>
    <lineage>
        <taxon>Eukaryota</taxon>
        <taxon>Fungi</taxon>
        <taxon>Dikarya</taxon>
        <taxon>Ascomycota</taxon>
        <taxon>Pezizomycotina</taxon>
        <taxon>Dothideomycetes</taxon>
        <taxon>Pleosporomycetidae</taxon>
        <taxon>Pleosporales</taxon>
        <taxon>Torulaceae</taxon>
        <taxon>Dendryphion</taxon>
    </lineage>
</organism>
<evidence type="ECO:0000256" key="6">
    <source>
        <dbReference type="SAM" id="MobiDB-lite"/>
    </source>
</evidence>
<feature type="transmembrane region" description="Helical" evidence="7">
    <location>
        <begin position="538"/>
        <end position="557"/>
    </location>
</feature>
<dbReference type="Gene3D" id="1.20.1250.20">
    <property type="entry name" value="MFS general substrate transporter like domains"/>
    <property type="match status" value="1"/>
</dbReference>
<keyword evidence="4 7" id="KW-1133">Transmembrane helix</keyword>